<comment type="caution">
    <text evidence="7">The sequence shown here is derived from an EMBL/GenBank/DDBJ whole genome shotgun (WGS) entry which is preliminary data.</text>
</comment>
<dbReference type="InterPro" id="IPR027417">
    <property type="entry name" value="P-loop_NTPase"/>
</dbReference>
<gene>
    <name evidence="7" type="ORF">DU504_05070</name>
</gene>
<evidence type="ECO:0000256" key="3">
    <source>
        <dbReference type="ARBA" id="ARBA00022741"/>
    </source>
</evidence>
<dbReference type="EMBL" id="QPHM01000001">
    <property type="protein sequence ID" value="RCU46727.1"/>
    <property type="molecule type" value="Genomic_DNA"/>
</dbReference>
<keyword evidence="4 7" id="KW-0067">ATP-binding</keyword>
<dbReference type="GO" id="GO:0016887">
    <property type="term" value="F:ATP hydrolysis activity"/>
    <property type="evidence" value="ECO:0007669"/>
    <property type="project" value="InterPro"/>
</dbReference>
<dbReference type="PROSITE" id="PS00211">
    <property type="entry name" value="ABC_TRANSPORTER_1"/>
    <property type="match status" value="1"/>
</dbReference>
<dbReference type="SUPFAM" id="SSF52540">
    <property type="entry name" value="P-loop containing nucleoside triphosphate hydrolases"/>
    <property type="match status" value="1"/>
</dbReference>
<dbReference type="PROSITE" id="PS50893">
    <property type="entry name" value="ABC_TRANSPORTER_2"/>
    <property type="match status" value="1"/>
</dbReference>
<dbReference type="RefSeq" id="WP_114448280.1">
    <property type="nucleotide sequence ID" value="NZ_QPHM01000001.1"/>
</dbReference>
<evidence type="ECO:0000256" key="1">
    <source>
        <dbReference type="ARBA" id="ARBA00005417"/>
    </source>
</evidence>
<protein>
    <submittedName>
        <fullName evidence="7">ABC transporter ATP-binding protein</fullName>
    </submittedName>
</protein>
<dbReference type="CDD" id="cd03224">
    <property type="entry name" value="ABC_TM1139_LivF_branched"/>
    <property type="match status" value="1"/>
</dbReference>
<evidence type="ECO:0000313" key="7">
    <source>
        <dbReference type="EMBL" id="RCU46727.1"/>
    </source>
</evidence>
<dbReference type="InterPro" id="IPR052156">
    <property type="entry name" value="BCAA_Transport_ATP-bd_LivF"/>
</dbReference>
<evidence type="ECO:0000256" key="2">
    <source>
        <dbReference type="ARBA" id="ARBA00022448"/>
    </source>
</evidence>
<dbReference type="InterPro" id="IPR017871">
    <property type="entry name" value="ABC_transporter-like_CS"/>
</dbReference>
<dbReference type="GO" id="GO:0015658">
    <property type="term" value="F:branched-chain amino acid transmembrane transporter activity"/>
    <property type="evidence" value="ECO:0007669"/>
    <property type="project" value="TreeGrafter"/>
</dbReference>
<dbReference type="AlphaFoldDB" id="A0A368N825"/>
<dbReference type="OrthoDB" id="97750at2157"/>
<keyword evidence="3" id="KW-0547">Nucleotide-binding</keyword>
<sequence length="235" mass="25758">MALLEARDVVSGYGDAEILHGVDIDVEEREIVTIIGPNGAGKSTMMKAVYGLIDCWSGTVTFAGEDITDLRADRVTERGMCYVPQRENVFPTLTVRENLEMGAYIEDQVSAADLEAVWERFPILEERQTQKAQTMSGGQQQMLALSSALMIDPDLLLVDEPSAGLAPDLVGDMFDRLVTIRDETDTAILMVEQNARKALSVSDRGYVLDMGENRFEGAGEELLESDDVAELYLGG</sequence>
<dbReference type="Pfam" id="PF00005">
    <property type="entry name" value="ABC_tran"/>
    <property type="match status" value="1"/>
</dbReference>
<feature type="domain" description="ABC transporter" evidence="6">
    <location>
        <begin position="4"/>
        <end position="235"/>
    </location>
</feature>
<dbReference type="PANTHER" id="PTHR43820:SF4">
    <property type="entry name" value="HIGH-AFFINITY BRANCHED-CHAIN AMINO ACID TRANSPORT ATP-BINDING PROTEIN LIVF"/>
    <property type="match status" value="1"/>
</dbReference>
<organism evidence="7 8">
    <name type="scientific">Haloplanus salinus</name>
    <dbReference type="NCBI Taxonomy" id="1126245"/>
    <lineage>
        <taxon>Archaea</taxon>
        <taxon>Methanobacteriati</taxon>
        <taxon>Methanobacteriota</taxon>
        <taxon>Stenosarchaea group</taxon>
        <taxon>Halobacteria</taxon>
        <taxon>Halobacteriales</taxon>
        <taxon>Haloferacaceae</taxon>
        <taxon>Haloplanus</taxon>
    </lineage>
</organism>
<evidence type="ECO:0000313" key="8">
    <source>
        <dbReference type="Proteomes" id="UP000252189"/>
    </source>
</evidence>
<dbReference type="Gene3D" id="3.40.50.300">
    <property type="entry name" value="P-loop containing nucleotide triphosphate hydrolases"/>
    <property type="match status" value="1"/>
</dbReference>
<evidence type="ECO:0000256" key="4">
    <source>
        <dbReference type="ARBA" id="ARBA00022840"/>
    </source>
</evidence>
<dbReference type="PANTHER" id="PTHR43820">
    <property type="entry name" value="HIGH-AFFINITY BRANCHED-CHAIN AMINO ACID TRANSPORT ATP-BINDING PROTEIN LIVF"/>
    <property type="match status" value="1"/>
</dbReference>
<dbReference type="GO" id="GO:0015807">
    <property type="term" value="P:L-amino acid transport"/>
    <property type="evidence" value="ECO:0007669"/>
    <property type="project" value="TreeGrafter"/>
</dbReference>
<evidence type="ECO:0000259" key="6">
    <source>
        <dbReference type="PROSITE" id="PS50893"/>
    </source>
</evidence>
<name>A0A368N825_9EURY</name>
<reference evidence="7 8" key="1">
    <citation type="submission" date="2018-07" db="EMBL/GenBank/DDBJ databases">
        <title>Genome sequences of Haloplanus salinus JCM 18368T.</title>
        <authorList>
            <person name="Kim Y.B."/>
            <person name="Roh S.W."/>
        </authorList>
    </citation>
    <scope>NUCLEOTIDE SEQUENCE [LARGE SCALE GENOMIC DNA]</scope>
    <source>
        <strain evidence="7 8">JCM 18368</strain>
    </source>
</reference>
<comment type="similarity">
    <text evidence="1">Belongs to the ABC transporter superfamily.</text>
</comment>
<evidence type="ECO:0000256" key="5">
    <source>
        <dbReference type="ARBA" id="ARBA00022970"/>
    </source>
</evidence>
<dbReference type="Proteomes" id="UP000252189">
    <property type="component" value="Unassembled WGS sequence"/>
</dbReference>
<keyword evidence="8" id="KW-1185">Reference proteome</keyword>
<dbReference type="SMART" id="SM00382">
    <property type="entry name" value="AAA"/>
    <property type="match status" value="1"/>
</dbReference>
<dbReference type="InterPro" id="IPR003593">
    <property type="entry name" value="AAA+_ATPase"/>
</dbReference>
<keyword evidence="5" id="KW-0029">Amino-acid transport</keyword>
<dbReference type="InterPro" id="IPR003439">
    <property type="entry name" value="ABC_transporter-like_ATP-bd"/>
</dbReference>
<proteinExistence type="inferred from homology"/>
<accession>A0A368N825</accession>
<dbReference type="GO" id="GO:0005524">
    <property type="term" value="F:ATP binding"/>
    <property type="evidence" value="ECO:0007669"/>
    <property type="project" value="UniProtKB-KW"/>
</dbReference>
<keyword evidence="2" id="KW-0813">Transport</keyword>